<dbReference type="SUPFAM" id="SSF143011">
    <property type="entry name" value="RelE-like"/>
    <property type="match status" value="1"/>
</dbReference>
<evidence type="ECO:0000256" key="5">
    <source>
        <dbReference type="ARBA" id="ARBA00022801"/>
    </source>
</evidence>
<comment type="caution">
    <text evidence="9">The sequence shown here is derived from an EMBL/GenBank/DDBJ whole genome shotgun (WGS) entry which is preliminary data.</text>
</comment>
<evidence type="ECO:0000256" key="1">
    <source>
        <dbReference type="ARBA" id="ARBA00008172"/>
    </source>
</evidence>
<dbReference type="InterPro" id="IPR035093">
    <property type="entry name" value="RelE/ParE_toxin_dom_sf"/>
</dbReference>
<dbReference type="GO" id="GO:0006401">
    <property type="term" value="P:RNA catabolic process"/>
    <property type="evidence" value="ECO:0007669"/>
    <property type="project" value="InterPro"/>
</dbReference>
<reference evidence="9 10" key="1">
    <citation type="submission" date="2017-06" db="EMBL/GenBank/DDBJ databases">
        <authorList>
            <person name="Swanenburg J."/>
            <person name="Kort R."/>
        </authorList>
    </citation>
    <scope>NUCLEOTIDE SEQUENCE [LARGE SCALE GENOMIC DNA]</scope>
    <source>
        <strain evidence="9 10">RL05</strain>
    </source>
</reference>
<dbReference type="PANTHER" id="PTHR38039">
    <property type="entry name" value="TOXIN YOEB"/>
    <property type="match status" value="1"/>
</dbReference>
<reference evidence="8" key="2">
    <citation type="submission" date="2024-06" db="EMBL/GenBank/DDBJ databases">
        <title>Vaginal Lactobacillus fatty acid response mechanisms reveal a metabolite-targeted strategy for bacterial vaginosis treatment.</title>
        <authorList>
            <person name="Zhu M."/>
            <person name="Blainey P.C."/>
            <person name="Bloom S.M."/>
            <person name="Kwon D.S."/>
        </authorList>
    </citation>
    <scope>NUCLEOTIDE SEQUENCE</scope>
    <source>
        <strain evidence="8">194_F1_1</strain>
    </source>
</reference>
<dbReference type="GO" id="GO:0004519">
    <property type="term" value="F:endonuclease activity"/>
    <property type="evidence" value="ECO:0007669"/>
    <property type="project" value="UniProtKB-KW"/>
</dbReference>
<dbReference type="InterPro" id="IPR009614">
    <property type="entry name" value="YoeB_toxin"/>
</dbReference>
<protein>
    <recommendedName>
        <fullName evidence="7">Endoribonuclease YoeB</fullName>
    </recommendedName>
    <alternativeName>
        <fullName evidence="6">Putative mRNA interferase YoeB</fullName>
    </alternativeName>
</protein>
<evidence type="ECO:0000313" key="11">
    <source>
        <dbReference type="Proteomes" id="UP001434419"/>
    </source>
</evidence>
<dbReference type="RefSeq" id="WP_133476716.1">
    <property type="nucleotide sequence ID" value="NZ_CP083390.1"/>
</dbReference>
<dbReference type="GO" id="GO:0016787">
    <property type="term" value="F:hydrolase activity"/>
    <property type="evidence" value="ECO:0007669"/>
    <property type="project" value="UniProtKB-KW"/>
</dbReference>
<evidence type="ECO:0000313" key="9">
    <source>
        <dbReference type="EMBL" id="TDN29267.1"/>
    </source>
</evidence>
<dbReference type="Proteomes" id="UP001434419">
    <property type="component" value="Unassembled WGS sequence"/>
</dbReference>
<organism evidence="9 10">
    <name type="scientific">Lactobacillus crispatus</name>
    <dbReference type="NCBI Taxonomy" id="47770"/>
    <lineage>
        <taxon>Bacteria</taxon>
        <taxon>Bacillati</taxon>
        <taxon>Bacillota</taxon>
        <taxon>Bacilli</taxon>
        <taxon>Lactobacillales</taxon>
        <taxon>Lactobacillaceae</taxon>
        <taxon>Lactobacillus</taxon>
    </lineage>
</organism>
<keyword evidence="2" id="KW-1277">Toxin-antitoxin system</keyword>
<dbReference type="Gene3D" id="3.30.2310.20">
    <property type="entry name" value="RelE-like"/>
    <property type="match status" value="1"/>
</dbReference>
<name>A0A4R6CRT5_9LACO</name>
<keyword evidence="5" id="KW-0378">Hydrolase</keyword>
<proteinExistence type="inferred from homology"/>
<evidence type="ECO:0000313" key="8">
    <source>
        <dbReference type="EMBL" id="MES5148402.1"/>
    </source>
</evidence>
<evidence type="ECO:0000256" key="4">
    <source>
        <dbReference type="ARBA" id="ARBA00022759"/>
    </source>
</evidence>
<evidence type="ECO:0000313" key="10">
    <source>
        <dbReference type="Proteomes" id="UP000295195"/>
    </source>
</evidence>
<dbReference type="AlphaFoldDB" id="A0A4R6CRT5"/>
<keyword evidence="4" id="KW-0255">Endonuclease</keyword>
<comment type="similarity">
    <text evidence="1">Belongs to the YoeB family.</text>
</comment>
<accession>A0A4R6CRT5</accession>
<evidence type="ECO:0000256" key="3">
    <source>
        <dbReference type="ARBA" id="ARBA00022722"/>
    </source>
</evidence>
<evidence type="ECO:0000256" key="2">
    <source>
        <dbReference type="ARBA" id="ARBA00022649"/>
    </source>
</evidence>
<sequence>MTKKLEIVFKGISWNDYLYWQKQDKKTLKRINKLINSTIRQPFDGLGDPEKLKGQLSGYWSRRINQSDRMVYAVYDDRIEIIQLRFHYSK</sequence>
<dbReference type="PANTHER" id="PTHR38039:SF1">
    <property type="entry name" value="TOXIN YOEB"/>
    <property type="match status" value="1"/>
</dbReference>
<dbReference type="NCBIfam" id="TIGR02116">
    <property type="entry name" value="toxin_Txe_YoeB"/>
    <property type="match status" value="1"/>
</dbReference>
<gene>
    <name evidence="8" type="ORF">ABVC42_00300</name>
    <name evidence="9" type="ORF">CEE75_11325</name>
</gene>
<dbReference type="EMBL" id="JBETVU010000007">
    <property type="protein sequence ID" value="MES5148402.1"/>
    <property type="molecule type" value="Genomic_DNA"/>
</dbReference>
<dbReference type="Proteomes" id="UP000295195">
    <property type="component" value="Unassembled WGS sequence"/>
</dbReference>
<keyword evidence="3" id="KW-0540">Nuclease</keyword>
<dbReference type="Pfam" id="PF06769">
    <property type="entry name" value="YoeB_toxin"/>
    <property type="match status" value="1"/>
</dbReference>
<keyword evidence="11" id="KW-1185">Reference proteome</keyword>
<evidence type="ECO:0000256" key="6">
    <source>
        <dbReference type="ARBA" id="ARBA00030388"/>
    </source>
</evidence>
<dbReference type="EMBL" id="NKLP01000227">
    <property type="protein sequence ID" value="TDN29267.1"/>
    <property type="molecule type" value="Genomic_DNA"/>
</dbReference>
<evidence type="ECO:0000256" key="7">
    <source>
        <dbReference type="ARBA" id="ARBA00050056"/>
    </source>
</evidence>